<sequence>MSEVYGRSDEELATIPIALAPGLFAGKVVVVSGAGSGIGRAVAHWFARLGAKLVLCGRKAEKLEATAAGLSRYAAETLVHPLSIRDPEAVAAMFDAAWAHFGRVDILVNNAGGQFPQAAIDFSSKGWAAVIDTNLNGTWYMMQAAARKWRDAGLPGSIVNVATVIWRGMPGVAHTCAARAGVIYGSKTVAIEWAPLNIRVNCVSPGIIATEGMAVYSDEARAEMPNTNLMRRFGQVEDIANAVCYLAGDAGGFITGEVLTIDGGNQLWGDQWTIPKPDFFRI</sequence>
<evidence type="ECO:0000256" key="10">
    <source>
        <dbReference type="ARBA" id="ARBA00023140"/>
    </source>
</evidence>
<comment type="pathway">
    <text evidence="2">Lipid metabolism.</text>
</comment>
<evidence type="ECO:0000256" key="3">
    <source>
        <dbReference type="ARBA" id="ARBA00006484"/>
    </source>
</evidence>
<evidence type="ECO:0000313" key="22">
    <source>
        <dbReference type="EMBL" id="OHT20281.1"/>
    </source>
</evidence>
<name>A0A1S1HFN4_9SPHN</name>
<comment type="subcellular location">
    <subcellularLocation>
        <location evidence="1">Peroxisome</location>
    </subcellularLocation>
</comment>
<evidence type="ECO:0000256" key="13">
    <source>
        <dbReference type="ARBA" id="ARBA00038622"/>
    </source>
</evidence>
<dbReference type="PRINTS" id="PR00080">
    <property type="entry name" value="SDRFAMILY"/>
</dbReference>
<evidence type="ECO:0000256" key="6">
    <source>
        <dbReference type="ARBA" id="ARBA00022832"/>
    </source>
</evidence>
<dbReference type="EMBL" id="MIPT01000001">
    <property type="protein sequence ID" value="OHT20281.1"/>
    <property type="molecule type" value="Genomic_DNA"/>
</dbReference>
<keyword evidence="11" id="KW-0275">Fatty acid biosynthesis</keyword>
<comment type="catalytic activity">
    <reaction evidence="17">
        <text>(2E)-tetradecenoyl-CoA + NADPH + H(+) = tetradecanoyl-CoA + NADP(+)</text>
        <dbReference type="Rhea" id="RHEA:44968"/>
        <dbReference type="ChEBI" id="CHEBI:15378"/>
        <dbReference type="ChEBI" id="CHEBI:57385"/>
        <dbReference type="ChEBI" id="CHEBI:57783"/>
        <dbReference type="ChEBI" id="CHEBI:58349"/>
        <dbReference type="ChEBI" id="CHEBI:61405"/>
    </reaction>
    <physiologicalReaction direction="left-to-right" evidence="17">
        <dbReference type="Rhea" id="RHEA:44969"/>
    </physiologicalReaction>
</comment>
<comment type="catalytic activity">
    <reaction evidence="19">
        <text>a (2E)-enoyl-CoA + NADPH + H(+) = a 2,3-saturated acyl-CoA + NADP(+)</text>
        <dbReference type="Rhea" id="RHEA:33763"/>
        <dbReference type="ChEBI" id="CHEBI:15378"/>
        <dbReference type="ChEBI" id="CHEBI:57783"/>
        <dbReference type="ChEBI" id="CHEBI:58349"/>
        <dbReference type="ChEBI" id="CHEBI:58856"/>
        <dbReference type="ChEBI" id="CHEBI:65111"/>
        <dbReference type="EC" id="1.3.1.38"/>
    </reaction>
    <physiologicalReaction direction="left-to-right" evidence="19">
        <dbReference type="Rhea" id="RHEA:33764"/>
    </physiologicalReaction>
</comment>
<evidence type="ECO:0000256" key="8">
    <source>
        <dbReference type="ARBA" id="ARBA00023002"/>
    </source>
</evidence>
<evidence type="ECO:0000256" key="12">
    <source>
        <dbReference type="ARBA" id="ARBA00037124"/>
    </source>
</evidence>
<evidence type="ECO:0000256" key="11">
    <source>
        <dbReference type="ARBA" id="ARBA00023160"/>
    </source>
</evidence>
<keyword evidence="23" id="KW-1185">Reference proteome</keyword>
<dbReference type="GO" id="GO:0019166">
    <property type="term" value="F:trans-2-enoyl-CoA reductase (NADPH) activity"/>
    <property type="evidence" value="ECO:0007669"/>
    <property type="project" value="UniProtKB-EC"/>
</dbReference>
<dbReference type="FunFam" id="3.40.50.720:FF:000084">
    <property type="entry name" value="Short-chain dehydrogenase reductase"/>
    <property type="match status" value="1"/>
</dbReference>
<comment type="similarity">
    <text evidence="3">Belongs to the short-chain dehydrogenases/reductases (SDR) family.</text>
</comment>
<dbReference type="Gene3D" id="3.40.50.720">
    <property type="entry name" value="NAD(P)-binding Rossmann-like Domain"/>
    <property type="match status" value="1"/>
</dbReference>
<comment type="catalytic activity">
    <reaction evidence="18">
        <text>(2E)-hexenoyl-CoA + NADPH + H(+) = hexanoyl-CoA + NADP(+)</text>
        <dbReference type="Rhea" id="RHEA:44956"/>
        <dbReference type="ChEBI" id="CHEBI:15378"/>
        <dbReference type="ChEBI" id="CHEBI:57783"/>
        <dbReference type="ChEBI" id="CHEBI:58349"/>
        <dbReference type="ChEBI" id="CHEBI:62077"/>
        <dbReference type="ChEBI" id="CHEBI:62620"/>
    </reaction>
    <physiologicalReaction direction="left-to-right" evidence="18">
        <dbReference type="Rhea" id="RHEA:44957"/>
    </physiologicalReaction>
</comment>
<evidence type="ECO:0000313" key="23">
    <source>
        <dbReference type="Proteomes" id="UP000179467"/>
    </source>
</evidence>
<gene>
    <name evidence="22" type="primary">fadH_2</name>
    <name evidence="22" type="ORF">BHE75_02277</name>
</gene>
<evidence type="ECO:0000256" key="16">
    <source>
        <dbReference type="ARBA" id="ARBA00047570"/>
    </source>
</evidence>
<dbReference type="PRINTS" id="PR00081">
    <property type="entry name" value="GDHRDH"/>
</dbReference>
<dbReference type="RefSeq" id="WP_070933908.1">
    <property type="nucleotide sequence ID" value="NZ_MIPT01000001.1"/>
</dbReference>
<evidence type="ECO:0000256" key="5">
    <source>
        <dbReference type="ARBA" id="ARBA00022553"/>
    </source>
</evidence>
<keyword evidence="8 22" id="KW-0560">Oxidoreductase</keyword>
<keyword evidence="7" id="KW-0521">NADP</keyword>
<evidence type="ECO:0000256" key="18">
    <source>
        <dbReference type="ARBA" id="ARBA00049108"/>
    </source>
</evidence>
<evidence type="ECO:0000256" key="9">
    <source>
        <dbReference type="ARBA" id="ARBA00023098"/>
    </source>
</evidence>
<evidence type="ECO:0000256" key="1">
    <source>
        <dbReference type="ARBA" id="ARBA00004275"/>
    </source>
</evidence>
<protein>
    <recommendedName>
        <fullName evidence="15">Peroxisomal trans-2-enoyl-CoA reductase</fullName>
        <ecNumber evidence="14">1.3.1.38</ecNumber>
    </recommendedName>
</protein>
<comment type="subunit">
    <text evidence="13">Interacts with PEX5, probably required to target it into peroxisomes.</text>
</comment>
<dbReference type="Pfam" id="PF13561">
    <property type="entry name" value="adh_short_C2"/>
    <property type="match status" value="1"/>
</dbReference>
<keyword evidence="6" id="KW-0276">Fatty acid metabolism</keyword>
<keyword evidence="4" id="KW-0444">Lipid biosynthesis</keyword>
<comment type="catalytic activity">
    <reaction evidence="20">
        <text>(2E)-decenoyl-CoA + NADPH + H(+) = decanoyl-CoA + NADP(+)</text>
        <dbReference type="Rhea" id="RHEA:44960"/>
        <dbReference type="ChEBI" id="CHEBI:15378"/>
        <dbReference type="ChEBI" id="CHEBI:57783"/>
        <dbReference type="ChEBI" id="CHEBI:58349"/>
        <dbReference type="ChEBI" id="CHEBI:61406"/>
        <dbReference type="ChEBI" id="CHEBI:61430"/>
    </reaction>
    <physiologicalReaction direction="left-to-right" evidence="20">
        <dbReference type="Rhea" id="RHEA:44961"/>
    </physiologicalReaction>
</comment>
<evidence type="ECO:0000256" key="4">
    <source>
        <dbReference type="ARBA" id="ARBA00022516"/>
    </source>
</evidence>
<comment type="catalytic activity">
    <reaction evidence="16">
        <text>(2E)-dodecenoyl-CoA + NADPH + H(+) = dodecanoyl-CoA + NADP(+)</text>
        <dbReference type="Rhea" id="RHEA:44964"/>
        <dbReference type="ChEBI" id="CHEBI:15378"/>
        <dbReference type="ChEBI" id="CHEBI:57330"/>
        <dbReference type="ChEBI" id="CHEBI:57375"/>
        <dbReference type="ChEBI" id="CHEBI:57783"/>
        <dbReference type="ChEBI" id="CHEBI:58349"/>
    </reaction>
    <physiologicalReaction direction="left-to-right" evidence="16">
        <dbReference type="Rhea" id="RHEA:44965"/>
    </physiologicalReaction>
</comment>
<evidence type="ECO:0000256" key="21">
    <source>
        <dbReference type="ARBA" id="ARBA00049559"/>
    </source>
</evidence>
<organism evidence="22 23">
    <name type="scientific">Edaphosphingomonas haloaromaticamans</name>
    <dbReference type="NCBI Taxonomy" id="653954"/>
    <lineage>
        <taxon>Bacteria</taxon>
        <taxon>Pseudomonadati</taxon>
        <taxon>Pseudomonadota</taxon>
        <taxon>Alphaproteobacteria</taxon>
        <taxon>Sphingomonadales</taxon>
        <taxon>Rhizorhabdaceae</taxon>
        <taxon>Edaphosphingomonas</taxon>
    </lineage>
</organism>
<comment type="catalytic activity">
    <reaction evidence="21">
        <text>(2E)-octenoyl-CoA + NADPH + H(+) = octanoyl-CoA + NADP(+)</text>
        <dbReference type="Rhea" id="RHEA:44952"/>
        <dbReference type="ChEBI" id="CHEBI:15378"/>
        <dbReference type="ChEBI" id="CHEBI:57386"/>
        <dbReference type="ChEBI" id="CHEBI:57783"/>
        <dbReference type="ChEBI" id="CHEBI:58349"/>
        <dbReference type="ChEBI" id="CHEBI:62242"/>
    </reaction>
    <physiologicalReaction direction="left-to-right" evidence="21">
        <dbReference type="Rhea" id="RHEA:44953"/>
    </physiologicalReaction>
</comment>
<accession>A0A1S1HFN4</accession>
<dbReference type="AlphaFoldDB" id="A0A1S1HFN4"/>
<dbReference type="PANTHER" id="PTHR24317:SF7">
    <property type="entry name" value="PEROXISOMAL TRANS-2-ENOYL-COA REDUCTASE"/>
    <property type="match status" value="1"/>
</dbReference>
<comment type="function">
    <text evidence="12">Participates in chain elongation of fatty acids. Catalyzes the reduction of trans-2-enoyl-CoAs of varying chain lengths from 6:1 to 16:1, having maximum activity with 10:1 CoA. Has no 2,4-dienoyl-CoA reductase activity.</text>
</comment>
<evidence type="ECO:0000256" key="15">
    <source>
        <dbReference type="ARBA" id="ARBA00041063"/>
    </source>
</evidence>
<evidence type="ECO:0000256" key="20">
    <source>
        <dbReference type="ARBA" id="ARBA00049386"/>
    </source>
</evidence>
<evidence type="ECO:0000256" key="14">
    <source>
        <dbReference type="ARBA" id="ARBA00038849"/>
    </source>
</evidence>
<dbReference type="Proteomes" id="UP000179467">
    <property type="component" value="Unassembled WGS sequence"/>
</dbReference>
<dbReference type="SUPFAM" id="SSF51735">
    <property type="entry name" value="NAD(P)-binding Rossmann-fold domains"/>
    <property type="match status" value="1"/>
</dbReference>
<dbReference type="GO" id="GO:0006633">
    <property type="term" value="P:fatty acid biosynthetic process"/>
    <property type="evidence" value="ECO:0007669"/>
    <property type="project" value="UniProtKB-KW"/>
</dbReference>
<comment type="caution">
    <text evidence="22">The sequence shown here is derived from an EMBL/GenBank/DDBJ whole genome shotgun (WGS) entry which is preliminary data.</text>
</comment>
<dbReference type="OrthoDB" id="286404at2"/>
<dbReference type="InterPro" id="IPR036291">
    <property type="entry name" value="NAD(P)-bd_dom_sf"/>
</dbReference>
<proteinExistence type="inferred from homology"/>
<evidence type="ECO:0000256" key="17">
    <source>
        <dbReference type="ARBA" id="ARBA00048686"/>
    </source>
</evidence>
<keyword evidence="5" id="KW-0597">Phosphoprotein</keyword>
<dbReference type="InterPro" id="IPR052388">
    <property type="entry name" value="Peroxisomal_t2-enoyl-CoA_red"/>
</dbReference>
<reference evidence="22 23" key="1">
    <citation type="submission" date="2016-09" db="EMBL/GenBank/DDBJ databases">
        <title>Metabolic pathway, cell adaptation mechanisms and a novel monoxygenase revealed through proteogenomic-transcription analysis of a Sphingomonas haloaromaticamans strain degrading the fungicide ortho-phenylphenol.</title>
        <authorList>
            <person name="Perruchon C."/>
            <person name="Papadopoulou E.S."/>
            <person name="Rousidou C."/>
            <person name="Vasileiadis S."/>
            <person name="Tanou G."/>
            <person name="Amoutzias G."/>
            <person name="Molassiotis A."/>
            <person name="Karpouzas D.G."/>
        </authorList>
    </citation>
    <scope>NUCLEOTIDE SEQUENCE [LARGE SCALE GENOMIC DNA]</scope>
    <source>
        <strain evidence="22 23">P3</strain>
    </source>
</reference>
<dbReference type="EC" id="1.3.1.38" evidence="14"/>
<evidence type="ECO:0000256" key="7">
    <source>
        <dbReference type="ARBA" id="ARBA00022857"/>
    </source>
</evidence>
<keyword evidence="9" id="KW-0443">Lipid metabolism</keyword>
<dbReference type="PANTHER" id="PTHR24317">
    <property type="entry name" value="PEROXISOMAL TRANS-2-ENOYL-COA REDUCTASE"/>
    <property type="match status" value="1"/>
</dbReference>
<evidence type="ECO:0000256" key="19">
    <source>
        <dbReference type="ARBA" id="ARBA00049251"/>
    </source>
</evidence>
<keyword evidence="10" id="KW-0576">Peroxisome</keyword>
<evidence type="ECO:0000256" key="2">
    <source>
        <dbReference type="ARBA" id="ARBA00005189"/>
    </source>
</evidence>
<dbReference type="InterPro" id="IPR002347">
    <property type="entry name" value="SDR_fam"/>
</dbReference>